<dbReference type="CDD" id="cd03219">
    <property type="entry name" value="ABC_Mj1267_LivG_branched"/>
    <property type="match status" value="1"/>
</dbReference>
<dbReference type="RefSeq" id="WP_137483347.1">
    <property type="nucleotide sequence ID" value="NZ_SZZP01000033.1"/>
</dbReference>
<dbReference type="PANTHER" id="PTHR45772">
    <property type="entry name" value="CONSERVED COMPONENT OF ABC TRANSPORTER FOR NATURAL AMINO ACIDS-RELATED"/>
    <property type="match status" value="1"/>
</dbReference>
<accession>A0A4U6RKD6</accession>
<feature type="domain" description="ABC transporter" evidence="5">
    <location>
        <begin position="6"/>
        <end position="240"/>
    </location>
</feature>
<organism evidence="6 7">
    <name type="scientific">Bradyrhizobium elkanii</name>
    <dbReference type="NCBI Taxonomy" id="29448"/>
    <lineage>
        <taxon>Bacteria</taxon>
        <taxon>Pseudomonadati</taxon>
        <taxon>Pseudomonadota</taxon>
        <taxon>Alphaproteobacteria</taxon>
        <taxon>Hyphomicrobiales</taxon>
        <taxon>Nitrobacteraceae</taxon>
        <taxon>Bradyrhizobium</taxon>
    </lineage>
</organism>
<dbReference type="InterPro" id="IPR027417">
    <property type="entry name" value="P-loop_NTPase"/>
</dbReference>
<name>A0A4U6RKD6_BRAEL</name>
<evidence type="ECO:0000313" key="7">
    <source>
        <dbReference type="Proteomes" id="UP000305095"/>
    </source>
</evidence>
<comment type="function">
    <text evidence="4">Involved in beta-(1--&gt;2)glucan export. Transmembrane domains (TMD) form a pore in the inner membrane and the ATP-binding domain (NBD) is responsible for energy generation.</text>
</comment>
<evidence type="ECO:0000256" key="4">
    <source>
        <dbReference type="ARBA" id="ARBA00024722"/>
    </source>
</evidence>
<dbReference type="Gene3D" id="3.40.50.300">
    <property type="entry name" value="P-loop containing nucleotide triphosphate hydrolases"/>
    <property type="match status" value="1"/>
</dbReference>
<sequence>MNAALLDVRNVSRQFGGLKATDDVSFTLNEGEIVGLIGSNGAGKTTLVNLVTGHLKPSRGTISFRGENITGHKPHELARRGLMRTFQIVQPFNDLTARDNVAAAAMFAGHTRSFAGARERADESLNSLGIGHCRDHLPVRMTLAERKRLELARAWVARPKLLFLDEVNAGLNSGEIEGVLGMIRKIAAEGVAIVIIEHLMKVVRGLCPRLIVLHRGQLLASGSTDEVARNPAVIEAYLGTRGAAAMLGEKS</sequence>
<comment type="caution">
    <text evidence="6">The sequence shown here is derived from an EMBL/GenBank/DDBJ whole genome shotgun (WGS) entry which is preliminary data.</text>
</comment>
<dbReference type="AlphaFoldDB" id="A0A4U6RKD6"/>
<protein>
    <submittedName>
        <fullName evidence="6">ABC transporter ATP-binding protein</fullName>
    </submittedName>
</protein>
<dbReference type="PROSITE" id="PS50893">
    <property type="entry name" value="ABC_TRANSPORTER_2"/>
    <property type="match status" value="1"/>
</dbReference>
<proteinExistence type="predicted"/>
<dbReference type="SUPFAM" id="SSF52540">
    <property type="entry name" value="P-loop containing nucleoside triphosphate hydrolases"/>
    <property type="match status" value="1"/>
</dbReference>
<keyword evidence="2" id="KW-0547">Nucleotide-binding</keyword>
<dbReference type="Pfam" id="PF00005">
    <property type="entry name" value="ABC_tran"/>
    <property type="match status" value="1"/>
</dbReference>
<dbReference type="Proteomes" id="UP000305095">
    <property type="component" value="Unassembled WGS sequence"/>
</dbReference>
<dbReference type="EMBL" id="SZZP01000033">
    <property type="protein sequence ID" value="TKV73652.1"/>
    <property type="molecule type" value="Genomic_DNA"/>
</dbReference>
<keyword evidence="1" id="KW-0813">Transport</keyword>
<dbReference type="InterPro" id="IPR051120">
    <property type="entry name" value="ABC_AA/LPS_Transport"/>
</dbReference>
<dbReference type="PANTHER" id="PTHR45772:SF9">
    <property type="entry name" value="CONSERVED COMPONENT OF ABC TRANSPORTER FOR NATURAL AMINO ACIDS"/>
    <property type="match status" value="1"/>
</dbReference>
<dbReference type="SMART" id="SM00382">
    <property type="entry name" value="AAA"/>
    <property type="match status" value="1"/>
</dbReference>
<gene>
    <name evidence="6" type="ORF">FDV58_36130</name>
</gene>
<evidence type="ECO:0000313" key="6">
    <source>
        <dbReference type="EMBL" id="TKV73652.1"/>
    </source>
</evidence>
<evidence type="ECO:0000259" key="5">
    <source>
        <dbReference type="PROSITE" id="PS50893"/>
    </source>
</evidence>
<dbReference type="Pfam" id="PF12399">
    <property type="entry name" value="BCA_ABC_TP_C"/>
    <property type="match status" value="1"/>
</dbReference>
<dbReference type="GO" id="GO:0005886">
    <property type="term" value="C:plasma membrane"/>
    <property type="evidence" value="ECO:0007669"/>
    <property type="project" value="TreeGrafter"/>
</dbReference>
<dbReference type="GO" id="GO:0016887">
    <property type="term" value="F:ATP hydrolysis activity"/>
    <property type="evidence" value="ECO:0007669"/>
    <property type="project" value="InterPro"/>
</dbReference>
<evidence type="ECO:0000256" key="1">
    <source>
        <dbReference type="ARBA" id="ARBA00022448"/>
    </source>
</evidence>
<reference evidence="6 7" key="1">
    <citation type="submission" date="2019-05" db="EMBL/GenBank/DDBJ databases">
        <title>Draft Genome of Bradyrhizobium elkanii strain SEMIA 938, Used in Commercial Inoculants for Lupinus spp. in Brazil.</title>
        <authorList>
            <person name="Hungria M."/>
            <person name="Delamuta J.R.M."/>
            <person name="Ribeiro R.A."/>
            <person name="Nogueira M.A."/>
        </authorList>
    </citation>
    <scope>NUCLEOTIDE SEQUENCE [LARGE SCALE GENOMIC DNA]</scope>
    <source>
        <strain evidence="6 7">Semia 938</strain>
    </source>
</reference>
<dbReference type="InterPro" id="IPR003593">
    <property type="entry name" value="AAA+_ATPase"/>
</dbReference>
<dbReference type="GO" id="GO:0005524">
    <property type="term" value="F:ATP binding"/>
    <property type="evidence" value="ECO:0007669"/>
    <property type="project" value="UniProtKB-KW"/>
</dbReference>
<evidence type="ECO:0000256" key="2">
    <source>
        <dbReference type="ARBA" id="ARBA00022741"/>
    </source>
</evidence>
<dbReference type="InterPro" id="IPR032823">
    <property type="entry name" value="BCA_ABC_TP_C"/>
</dbReference>
<evidence type="ECO:0000256" key="3">
    <source>
        <dbReference type="ARBA" id="ARBA00022840"/>
    </source>
</evidence>
<keyword evidence="3 6" id="KW-0067">ATP-binding</keyword>
<dbReference type="InterPro" id="IPR003439">
    <property type="entry name" value="ABC_transporter-like_ATP-bd"/>
</dbReference>